<dbReference type="SUPFAM" id="SSF89550">
    <property type="entry name" value="PHP domain-like"/>
    <property type="match status" value="1"/>
</dbReference>
<organism evidence="2">
    <name type="scientific">Oscillatoriales cyanobacterium SpSt-418</name>
    <dbReference type="NCBI Taxonomy" id="2282169"/>
    <lineage>
        <taxon>Bacteria</taxon>
        <taxon>Bacillati</taxon>
        <taxon>Cyanobacteriota</taxon>
        <taxon>Cyanophyceae</taxon>
        <taxon>Oscillatoriophycideae</taxon>
        <taxon>Oscillatoriales</taxon>
    </lineage>
</organism>
<dbReference type="InterPro" id="IPR003141">
    <property type="entry name" value="Pol/His_phosphatase_N"/>
</dbReference>
<name>A0A7C3PK57_9CYAN</name>
<dbReference type="GO" id="GO:0035312">
    <property type="term" value="F:5'-3' DNA exonuclease activity"/>
    <property type="evidence" value="ECO:0007669"/>
    <property type="project" value="TreeGrafter"/>
</dbReference>
<dbReference type="Gene3D" id="3.20.20.140">
    <property type="entry name" value="Metal-dependent hydrolases"/>
    <property type="match status" value="1"/>
</dbReference>
<sequence length="230" mass="25876">MAEATTRQAFSRDLESLRQVFRSVRAESCPTRFNFHMHTTCSDGKLHPEVLAQQAIDIGLHDFAITDHHSVQGYRMAQRWLTEQHHQNQARILPRLWVGVEVTAKLLETEVHILGYGFDLAHPAMEEYLQGQAPQAEQAYACNVVDAIHAANGLAVLAHPVRYRRSPEDLIAAAVMLGIDGVETYYAYDNPSPWRCSPNQTERIQRLSSVYGLLNTCGTDTHGTSLLQRL</sequence>
<dbReference type="AlphaFoldDB" id="A0A7C3PK57"/>
<gene>
    <name evidence="2" type="ORF">ENR64_20230</name>
</gene>
<evidence type="ECO:0000313" key="2">
    <source>
        <dbReference type="EMBL" id="HFN00041.1"/>
    </source>
</evidence>
<evidence type="ECO:0000259" key="1">
    <source>
        <dbReference type="SMART" id="SM00481"/>
    </source>
</evidence>
<dbReference type="EMBL" id="DSRU01000284">
    <property type="protein sequence ID" value="HFN00041.1"/>
    <property type="molecule type" value="Genomic_DNA"/>
</dbReference>
<comment type="caution">
    <text evidence="2">The sequence shown here is derived from an EMBL/GenBank/DDBJ whole genome shotgun (WGS) entry which is preliminary data.</text>
</comment>
<dbReference type="PANTHER" id="PTHR42924:SF3">
    <property type="entry name" value="POLYMERASE_HISTIDINOL PHOSPHATASE N-TERMINAL DOMAIN-CONTAINING PROTEIN"/>
    <property type="match status" value="1"/>
</dbReference>
<feature type="domain" description="Polymerase/histidinol phosphatase N-terminal" evidence="1">
    <location>
        <begin position="33"/>
        <end position="106"/>
    </location>
</feature>
<reference evidence="2" key="1">
    <citation type="journal article" date="2020" name="mSystems">
        <title>Genome- and Community-Level Interaction Insights into Carbon Utilization and Element Cycling Functions of Hydrothermarchaeota in Hydrothermal Sediment.</title>
        <authorList>
            <person name="Zhou Z."/>
            <person name="Liu Y."/>
            <person name="Xu W."/>
            <person name="Pan J."/>
            <person name="Luo Z.H."/>
            <person name="Li M."/>
        </authorList>
    </citation>
    <scope>NUCLEOTIDE SEQUENCE [LARGE SCALE GENOMIC DNA]</scope>
    <source>
        <strain evidence="2">SpSt-418</strain>
    </source>
</reference>
<dbReference type="InterPro" id="IPR052018">
    <property type="entry name" value="PHP_domain"/>
</dbReference>
<accession>A0A7C3PK57</accession>
<dbReference type="GO" id="GO:0004534">
    <property type="term" value="F:5'-3' RNA exonuclease activity"/>
    <property type="evidence" value="ECO:0007669"/>
    <property type="project" value="TreeGrafter"/>
</dbReference>
<dbReference type="PANTHER" id="PTHR42924">
    <property type="entry name" value="EXONUCLEASE"/>
    <property type="match status" value="1"/>
</dbReference>
<protein>
    <submittedName>
        <fullName evidence="2">PHP domain-containing protein</fullName>
    </submittedName>
</protein>
<dbReference type="SMART" id="SM00481">
    <property type="entry name" value="POLIIIAc"/>
    <property type="match status" value="1"/>
</dbReference>
<dbReference type="CDD" id="cd07438">
    <property type="entry name" value="PHP_HisPPase_AMP"/>
    <property type="match status" value="1"/>
</dbReference>
<proteinExistence type="predicted"/>
<dbReference type="InterPro" id="IPR016195">
    <property type="entry name" value="Pol/histidinol_Pase-like"/>
</dbReference>
<dbReference type="InterPro" id="IPR004013">
    <property type="entry name" value="PHP_dom"/>
</dbReference>
<dbReference type="Pfam" id="PF02811">
    <property type="entry name" value="PHP"/>
    <property type="match status" value="1"/>
</dbReference>